<feature type="transmembrane region" description="Helical" evidence="2">
    <location>
        <begin position="186"/>
        <end position="207"/>
    </location>
</feature>
<feature type="transmembrane region" description="Helical" evidence="2">
    <location>
        <begin position="86"/>
        <end position="104"/>
    </location>
</feature>
<evidence type="ECO:0000313" key="3">
    <source>
        <dbReference type="EMBL" id="SNS55454.1"/>
    </source>
</evidence>
<dbReference type="EMBL" id="FZOW01000003">
    <property type="protein sequence ID" value="SNS55454.1"/>
    <property type="molecule type" value="Genomic_DNA"/>
</dbReference>
<accession>A0A239FHB1</accession>
<feature type="transmembrane region" description="Helical" evidence="2">
    <location>
        <begin position="219"/>
        <end position="240"/>
    </location>
</feature>
<protein>
    <recommendedName>
        <fullName evidence="5">DUF998 domain-containing protein</fullName>
    </recommendedName>
</protein>
<evidence type="ECO:0000313" key="4">
    <source>
        <dbReference type="Proteomes" id="UP000198327"/>
    </source>
</evidence>
<name>A0A239FHB1_9NOCA</name>
<keyword evidence="2" id="KW-0812">Transmembrane</keyword>
<proteinExistence type="predicted"/>
<keyword evidence="2" id="KW-0472">Membrane</keyword>
<sequence length="248" mass="26644">MTFGHSEWPNAALTHSGRPAAPPTVADVLRRRVTALTVCLVLAGVLYSAWVAEFFLDTGLDPTNSFLSELDASDQPYKTFFSTADLITGLLLIASSGMGLWFLVKRRLTTIGWIAIGIFGAATIADSQLPIECVAANDPSCPVEPSGLFPQLHHIHALTSTIAVFAVFTAMIAFTVASFRYRTFPLVRTLGTVVVVITSLSTAWLLIADNLPGSYSLGVAQRIQVTGMSLFLVVLGFAVLDRKDAPTR</sequence>
<keyword evidence="4" id="KW-1185">Reference proteome</keyword>
<dbReference type="AlphaFoldDB" id="A0A239FHB1"/>
<reference evidence="4" key="1">
    <citation type="submission" date="2017-06" db="EMBL/GenBank/DDBJ databases">
        <authorList>
            <person name="Varghese N."/>
            <person name="Submissions S."/>
        </authorList>
    </citation>
    <scope>NUCLEOTIDE SEQUENCE [LARGE SCALE GENOMIC DNA]</scope>
    <source>
        <strain evidence="4">JCM 23211</strain>
    </source>
</reference>
<dbReference type="STRING" id="398843.A3K89_19385"/>
<evidence type="ECO:0000256" key="1">
    <source>
        <dbReference type="SAM" id="MobiDB-lite"/>
    </source>
</evidence>
<keyword evidence="2" id="KW-1133">Transmembrane helix</keyword>
<feature type="transmembrane region" description="Helical" evidence="2">
    <location>
        <begin position="111"/>
        <end position="131"/>
    </location>
</feature>
<organism evidence="3 4">
    <name type="scientific">Rhodococcoides kyotonense</name>
    <dbReference type="NCBI Taxonomy" id="398843"/>
    <lineage>
        <taxon>Bacteria</taxon>
        <taxon>Bacillati</taxon>
        <taxon>Actinomycetota</taxon>
        <taxon>Actinomycetes</taxon>
        <taxon>Mycobacteriales</taxon>
        <taxon>Nocardiaceae</taxon>
        <taxon>Rhodococcoides</taxon>
    </lineage>
</organism>
<gene>
    <name evidence="3" type="ORF">SAMN05421642_103263</name>
</gene>
<dbReference type="Proteomes" id="UP000198327">
    <property type="component" value="Unassembled WGS sequence"/>
</dbReference>
<dbReference type="InterPro" id="IPR009339">
    <property type="entry name" value="DUF998"/>
</dbReference>
<feature type="transmembrane region" description="Helical" evidence="2">
    <location>
        <begin position="33"/>
        <end position="52"/>
    </location>
</feature>
<evidence type="ECO:0000256" key="2">
    <source>
        <dbReference type="SAM" id="Phobius"/>
    </source>
</evidence>
<evidence type="ECO:0008006" key="5">
    <source>
        <dbReference type="Google" id="ProtNLM"/>
    </source>
</evidence>
<feature type="region of interest" description="Disordered" evidence="1">
    <location>
        <begin position="1"/>
        <end position="21"/>
    </location>
</feature>
<feature type="transmembrane region" description="Helical" evidence="2">
    <location>
        <begin position="151"/>
        <end position="174"/>
    </location>
</feature>
<dbReference type="Pfam" id="PF06197">
    <property type="entry name" value="DUF998"/>
    <property type="match status" value="1"/>
</dbReference>